<accession>A0A371IBA8</accession>
<organism evidence="1 2">
    <name type="scientific">Mucuna pruriens</name>
    <name type="common">Velvet bean</name>
    <name type="synonym">Dolichos pruriens</name>
    <dbReference type="NCBI Taxonomy" id="157652"/>
    <lineage>
        <taxon>Eukaryota</taxon>
        <taxon>Viridiplantae</taxon>
        <taxon>Streptophyta</taxon>
        <taxon>Embryophyta</taxon>
        <taxon>Tracheophyta</taxon>
        <taxon>Spermatophyta</taxon>
        <taxon>Magnoliopsida</taxon>
        <taxon>eudicotyledons</taxon>
        <taxon>Gunneridae</taxon>
        <taxon>Pentapetalae</taxon>
        <taxon>rosids</taxon>
        <taxon>fabids</taxon>
        <taxon>Fabales</taxon>
        <taxon>Fabaceae</taxon>
        <taxon>Papilionoideae</taxon>
        <taxon>50 kb inversion clade</taxon>
        <taxon>NPAAA clade</taxon>
        <taxon>indigoferoid/millettioid clade</taxon>
        <taxon>Phaseoleae</taxon>
        <taxon>Mucuna</taxon>
    </lineage>
</organism>
<dbReference type="InterPro" id="IPR039537">
    <property type="entry name" value="Retrotran_Ty1/copia-like"/>
</dbReference>
<dbReference type="SUPFAM" id="SSF53098">
    <property type="entry name" value="Ribonuclease H-like"/>
    <property type="match status" value="1"/>
</dbReference>
<dbReference type="AlphaFoldDB" id="A0A371IBA8"/>
<evidence type="ECO:0008006" key="3">
    <source>
        <dbReference type="Google" id="ProtNLM"/>
    </source>
</evidence>
<gene>
    <name evidence="1" type="ORF">CR513_02895</name>
</gene>
<dbReference type="EMBL" id="QJKJ01000489">
    <property type="protein sequence ID" value="RDY12338.1"/>
    <property type="molecule type" value="Genomic_DNA"/>
</dbReference>
<name>A0A371IBA8_MUCPR</name>
<dbReference type="Proteomes" id="UP000257109">
    <property type="component" value="Unassembled WGS sequence"/>
</dbReference>
<keyword evidence="2" id="KW-1185">Reference proteome</keyword>
<sequence>MLQKSLLSTRNQRRMRNLPVTSIINLTSVPKDTWVDFSATITYNRAIGTFRLQLKIGFHLDLFEIFFVLSFKRNLNSISNLDKFGFSYSFGNNKVIMYQNSNVVGSGSLIDNLYILDVVSSHNKILQTSSHHISKQRIKRLVSDEIFEPLDLSNFEVYVEYIKGKQTNIRKLGAERAKDVLKLIYIDICDNYCRYDYLYLIHEKSQSLYVFKSFKVEVELQLGKKIKAVKFDHGGEYYARYDGLGEQYPKSFVFFLKECGIFLQFFGNTPCQANLA</sequence>
<dbReference type="PANTHER" id="PTHR42648:SF28">
    <property type="entry name" value="TRANSPOSON-ENCODED PROTEIN WITH RIBONUCLEASE H-LIKE AND RETROVIRUS ZINC FINGER-LIKE DOMAINS"/>
    <property type="match status" value="1"/>
</dbReference>
<dbReference type="PANTHER" id="PTHR42648">
    <property type="entry name" value="TRANSPOSASE, PUTATIVE-RELATED"/>
    <property type="match status" value="1"/>
</dbReference>
<dbReference type="InterPro" id="IPR012337">
    <property type="entry name" value="RNaseH-like_sf"/>
</dbReference>
<reference evidence="1" key="1">
    <citation type="submission" date="2018-05" db="EMBL/GenBank/DDBJ databases">
        <title>Draft genome of Mucuna pruriens seed.</title>
        <authorList>
            <person name="Nnadi N.E."/>
            <person name="Vos R."/>
            <person name="Hasami M.H."/>
            <person name="Devisetty U.K."/>
            <person name="Aguiy J.C."/>
        </authorList>
    </citation>
    <scope>NUCLEOTIDE SEQUENCE [LARGE SCALE GENOMIC DNA]</scope>
    <source>
        <strain evidence="1">JCA_2017</strain>
    </source>
</reference>
<evidence type="ECO:0000313" key="1">
    <source>
        <dbReference type="EMBL" id="RDY12338.1"/>
    </source>
</evidence>
<protein>
    <recommendedName>
        <fullName evidence="3">Integrase catalytic domain-containing protein</fullName>
    </recommendedName>
</protein>
<proteinExistence type="predicted"/>
<dbReference type="OrthoDB" id="1935865at2759"/>
<feature type="non-terminal residue" evidence="1">
    <location>
        <position position="1"/>
    </location>
</feature>
<comment type="caution">
    <text evidence="1">The sequence shown here is derived from an EMBL/GenBank/DDBJ whole genome shotgun (WGS) entry which is preliminary data.</text>
</comment>
<dbReference type="STRING" id="157652.A0A371IBA8"/>
<evidence type="ECO:0000313" key="2">
    <source>
        <dbReference type="Proteomes" id="UP000257109"/>
    </source>
</evidence>